<protein>
    <submittedName>
        <fullName evidence="2">Phosphonate degradation associated HDIG domain protein</fullName>
    </submittedName>
</protein>
<evidence type="ECO:0000313" key="3">
    <source>
        <dbReference type="Proteomes" id="UP001226867"/>
    </source>
</evidence>
<dbReference type="SMART" id="SM00471">
    <property type="entry name" value="HDc"/>
    <property type="match status" value="1"/>
</dbReference>
<dbReference type="Proteomes" id="UP001226867">
    <property type="component" value="Unassembled WGS sequence"/>
</dbReference>
<evidence type="ECO:0000259" key="1">
    <source>
        <dbReference type="SMART" id="SM00471"/>
    </source>
</evidence>
<feature type="domain" description="HD/PDEase" evidence="1">
    <location>
        <begin position="23"/>
        <end position="115"/>
    </location>
</feature>
<dbReference type="EMBL" id="JAUSRO010000014">
    <property type="protein sequence ID" value="MDP9901796.1"/>
    <property type="molecule type" value="Genomic_DNA"/>
</dbReference>
<reference evidence="2 3" key="1">
    <citation type="submission" date="2023-07" db="EMBL/GenBank/DDBJ databases">
        <title>Sorghum-associated microbial communities from plants grown in Nebraska, USA.</title>
        <authorList>
            <person name="Schachtman D."/>
        </authorList>
    </citation>
    <scope>NUCLEOTIDE SEQUENCE [LARGE SCALE GENOMIC DNA]</scope>
    <source>
        <strain evidence="2 3">DS1607</strain>
    </source>
</reference>
<dbReference type="InterPro" id="IPR017670">
    <property type="entry name" value="Phosphonate_degrad-assoc"/>
</dbReference>
<proteinExistence type="predicted"/>
<dbReference type="Gene3D" id="1.10.3210.10">
    <property type="entry name" value="Hypothetical protein af1432"/>
    <property type="match status" value="1"/>
</dbReference>
<comment type="caution">
    <text evidence="2">The sequence shown here is derived from an EMBL/GenBank/DDBJ whole genome shotgun (WGS) entry which is preliminary data.</text>
</comment>
<dbReference type="RefSeq" id="WP_307691567.1">
    <property type="nucleotide sequence ID" value="NZ_JAUSRO010000014.1"/>
</dbReference>
<dbReference type="PANTHER" id="PTHR40202:SF1">
    <property type="entry name" value="HD DOMAIN-CONTAINING PROTEIN"/>
    <property type="match status" value="1"/>
</dbReference>
<dbReference type="InterPro" id="IPR003607">
    <property type="entry name" value="HD/PDEase_dom"/>
</dbReference>
<dbReference type="CDD" id="cd00077">
    <property type="entry name" value="HDc"/>
    <property type="match status" value="1"/>
</dbReference>
<gene>
    <name evidence="2" type="ORF">J2W36_004066</name>
</gene>
<dbReference type="Pfam" id="PF01966">
    <property type="entry name" value="HD"/>
    <property type="match status" value="1"/>
</dbReference>
<dbReference type="PANTHER" id="PTHR40202">
    <property type="match status" value="1"/>
</dbReference>
<evidence type="ECO:0000313" key="2">
    <source>
        <dbReference type="EMBL" id="MDP9901796.1"/>
    </source>
</evidence>
<name>A0ABT9SBR5_9BURK</name>
<dbReference type="SUPFAM" id="SSF109604">
    <property type="entry name" value="HD-domain/PDEase-like"/>
    <property type="match status" value="1"/>
</dbReference>
<keyword evidence="3" id="KW-1185">Reference proteome</keyword>
<sequence length="184" mass="20331">MPLSLTDIEGLFARHGAAQYSGEPVTQLEHALQTALLAEEAGADDELVTAALLHDLGHLLNDQGETPTLRGVDDVHQYFALPFLRGVFGERVLAAIQWHVDAKRYLCATRADYWQRLSDDSKRSLELQGGIFSPAQAEAFIAQDHAADAVALRLWDDQAKSPHRPTQPLAHYLGRAQRCMLAHT</sequence>
<organism evidence="2 3">
    <name type="scientific">Variovorax ginsengisoli</name>
    <dbReference type="NCBI Taxonomy" id="363844"/>
    <lineage>
        <taxon>Bacteria</taxon>
        <taxon>Pseudomonadati</taxon>
        <taxon>Pseudomonadota</taxon>
        <taxon>Betaproteobacteria</taxon>
        <taxon>Burkholderiales</taxon>
        <taxon>Comamonadaceae</taxon>
        <taxon>Variovorax</taxon>
    </lineage>
</organism>
<dbReference type="InterPro" id="IPR052567">
    <property type="entry name" value="OP_Dioxygenase"/>
</dbReference>
<dbReference type="NCBIfam" id="TIGR03276">
    <property type="entry name" value="Phn-HD"/>
    <property type="match status" value="1"/>
</dbReference>
<dbReference type="InterPro" id="IPR006674">
    <property type="entry name" value="HD_domain"/>
</dbReference>
<accession>A0ABT9SBR5</accession>